<dbReference type="PANTHER" id="PTHR30081">
    <property type="entry name" value="PROTEIN-EXPORT MEMBRANE PROTEIN SEC"/>
    <property type="match status" value="1"/>
</dbReference>
<proteinExistence type="inferred from homology"/>
<dbReference type="FunFam" id="1.20.1640.10:FF:000004">
    <property type="entry name" value="Protein translocase subunit SecD"/>
    <property type="match status" value="1"/>
</dbReference>
<keyword evidence="2 9" id="KW-0813">Transport</keyword>
<keyword evidence="7 9" id="KW-0811">Translocation</keyword>
<feature type="transmembrane region" description="Helical" evidence="9">
    <location>
        <begin position="521"/>
        <end position="545"/>
    </location>
</feature>
<dbReference type="InterPro" id="IPR005791">
    <property type="entry name" value="SecD"/>
</dbReference>
<feature type="transmembrane region" description="Helical" evidence="9">
    <location>
        <begin position="422"/>
        <end position="442"/>
    </location>
</feature>
<evidence type="ECO:0000256" key="3">
    <source>
        <dbReference type="ARBA" id="ARBA00022475"/>
    </source>
</evidence>
<comment type="subcellular location">
    <subcellularLocation>
        <location evidence="1 9">Cell membrane</location>
        <topology evidence="1 9">Multi-pass membrane protein</topology>
    </subcellularLocation>
</comment>
<evidence type="ECO:0000256" key="6">
    <source>
        <dbReference type="ARBA" id="ARBA00022989"/>
    </source>
</evidence>
<evidence type="ECO:0000256" key="9">
    <source>
        <dbReference type="HAMAP-Rule" id="MF_01463"/>
    </source>
</evidence>
<dbReference type="Proteomes" id="UP000252355">
    <property type="component" value="Unassembled WGS sequence"/>
</dbReference>
<organism evidence="13 14">
    <name type="scientific">Candidatus Ozemobacter sibiricus</name>
    <dbReference type="NCBI Taxonomy" id="2268124"/>
    <lineage>
        <taxon>Bacteria</taxon>
        <taxon>Candidatus Ozemobacteria</taxon>
        <taxon>Candidatus Ozemobacterales</taxon>
        <taxon>Candidatus Ozemobacteraceae</taxon>
        <taxon>Candidatus Ozemobacter</taxon>
    </lineage>
</organism>
<evidence type="ECO:0000256" key="7">
    <source>
        <dbReference type="ARBA" id="ARBA00023010"/>
    </source>
</evidence>
<dbReference type="Gene3D" id="3.30.70.3400">
    <property type="match status" value="1"/>
</dbReference>
<dbReference type="InterPro" id="IPR022813">
    <property type="entry name" value="SecD/SecF_arch_bac"/>
</dbReference>
<dbReference type="EMBL" id="QOQW01000022">
    <property type="protein sequence ID" value="RCK78456.1"/>
    <property type="molecule type" value="Genomic_DNA"/>
</dbReference>
<keyword evidence="3 9" id="KW-1003">Cell membrane</keyword>
<comment type="caution">
    <text evidence="13">The sequence shown here is derived from an EMBL/GenBank/DDBJ whole genome shotgun (WGS) entry which is preliminary data.</text>
</comment>
<protein>
    <recommendedName>
        <fullName evidence="9">Protein translocase subunit SecD</fullName>
    </recommendedName>
</protein>
<feature type="transmembrane region" description="Helical" evidence="9">
    <location>
        <begin position="397"/>
        <end position="415"/>
    </location>
</feature>
<dbReference type="GO" id="GO:0006605">
    <property type="term" value="P:protein targeting"/>
    <property type="evidence" value="ECO:0007669"/>
    <property type="project" value="UniProtKB-UniRule"/>
</dbReference>
<comment type="subunit">
    <text evidence="9">Forms a complex with SecF. Part of the essential Sec protein translocation apparatus which comprises SecA, SecYEG and auxiliary proteins SecDF. Other proteins may also be involved.</text>
</comment>
<dbReference type="InterPro" id="IPR048634">
    <property type="entry name" value="SecD_SecF_C"/>
</dbReference>
<comment type="caution">
    <text evidence="9">Lacks conserved residue(s) required for the propagation of feature annotation.</text>
</comment>
<name>A0A367ZK30_9BACT</name>
<evidence type="ECO:0000256" key="2">
    <source>
        <dbReference type="ARBA" id="ARBA00022448"/>
    </source>
</evidence>
<dbReference type="InterPro" id="IPR048631">
    <property type="entry name" value="SecD_1st"/>
</dbReference>
<feature type="domain" description="Protein export membrane protein SecD/SecF C-terminal" evidence="10">
    <location>
        <begin position="382"/>
        <end position="542"/>
    </location>
</feature>
<evidence type="ECO:0000256" key="5">
    <source>
        <dbReference type="ARBA" id="ARBA00022927"/>
    </source>
</evidence>
<feature type="domain" description="SecDF P1 head subdomain" evidence="12">
    <location>
        <begin position="271"/>
        <end position="376"/>
    </location>
</feature>
<dbReference type="GO" id="GO:0043952">
    <property type="term" value="P:protein transport by the Sec complex"/>
    <property type="evidence" value="ECO:0007669"/>
    <property type="project" value="UniProtKB-UniRule"/>
</dbReference>
<dbReference type="Gene3D" id="1.20.1640.10">
    <property type="entry name" value="Multidrug efflux transporter AcrB transmembrane domain"/>
    <property type="match status" value="1"/>
</dbReference>
<comment type="function">
    <text evidence="9">Part of the Sec protein translocase complex. Interacts with the SecYEG preprotein conducting channel. SecDF uses the proton motive force (PMF) to complete protein translocation after the ATP-dependent function of SecA.</text>
</comment>
<reference evidence="13 14" key="1">
    <citation type="submission" date="2018-05" db="EMBL/GenBank/DDBJ databases">
        <title>A metagenomic window into the 2 km-deep terrestrial subsurface aquifer revealed taxonomically and functionally diverse microbial community comprising novel uncultured bacterial lineages.</title>
        <authorList>
            <person name="Kadnikov V.V."/>
            <person name="Mardanov A.V."/>
            <person name="Beletsky A.V."/>
            <person name="Banks D."/>
            <person name="Pimenov N.V."/>
            <person name="Frank Y.A."/>
            <person name="Karnachuk O.V."/>
            <person name="Ravin N.V."/>
        </authorList>
    </citation>
    <scope>NUCLEOTIDE SEQUENCE [LARGE SCALE GENOMIC DNA]</scope>
    <source>
        <strain evidence="13">BY5</strain>
    </source>
</reference>
<feature type="domain" description="Protein translocase subunit SecDF P1" evidence="11">
    <location>
        <begin position="186"/>
        <end position="242"/>
    </location>
</feature>
<comment type="similarity">
    <text evidence="9">Belongs to the SecD/SecF family. SecD subfamily.</text>
</comment>
<gene>
    <name evidence="9" type="primary">secD</name>
    <name evidence="13" type="ORF">OZSIB_1376</name>
</gene>
<evidence type="ECO:0000256" key="4">
    <source>
        <dbReference type="ARBA" id="ARBA00022692"/>
    </source>
</evidence>
<dbReference type="GO" id="GO:0065002">
    <property type="term" value="P:intracellular protein transmembrane transport"/>
    <property type="evidence" value="ECO:0007669"/>
    <property type="project" value="UniProtKB-UniRule"/>
</dbReference>
<evidence type="ECO:0000259" key="12">
    <source>
        <dbReference type="Pfam" id="PF22599"/>
    </source>
</evidence>
<keyword evidence="8 9" id="KW-0472">Membrane</keyword>
<dbReference type="AlphaFoldDB" id="A0A367ZK30"/>
<keyword evidence="5 9" id="KW-0653">Protein transport</keyword>
<dbReference type="InterPro" id="IPR054384">
    <property type="entry name" value="SecDF_P1_head"/>
</dbReference>
<dbReference type="Pfam" id="PF21760">
    <property type="entry name" value="SecD_1st"/>
    <property type="match status" value="1"/>
</dbReference>
<dbReference type="NCBIfam" id="TIGR00916">
    <property type="entry name" value="2A0604s01"/>
    <property type="match status" value="1"/>
</dbReference>
<sequence>MKSQHRFQLVIVLLVFLLSLWFALPSTPVWEKVFGALTIDEQMAVPQASLQFKDAEDGKSGLVEFTVNRNAALFVNNPKLRPEDVLESVADTCRRKFLEHGITAMAVNPDYSRGVASIRVPDKTGPALQEAFHSLNLYARLPLWLGQLFPTSRITLGLDLKGGIDLVYQVDLNSIEKDDNPADACQRSVEIIRNRVDMFGIAEPNIKAQEGNRIRIQLPGVRDPEKVKNLIQSTAMLKFHLVIDQALSAAQLEPVDQATELVLFEPGSKHQQGKWYKLKRTPEVTGRDLKYARVAFDEMGAPIVHLEFNPEGAAKFAQVTGAHVNEQLAIVLDNTVHSAPVIQSRITGGTAQITGRFTLEEANTLAVVLRAGALPASLILLESRVVGPTLGAESIKAGVRAGIIGAGLVLLYMAVFYKLCGVLADLAVIFNTLIIFATLIFFRGTLTLPGIAGLILSIGMAVDANVIIFERIREEQRTGKTVRASIDAGFDRALACIIDSNVTTLITVAVLYVFGSGPIRGFATTLGIGLIANIFTAIFCVKLWLEMIYGRSKATVISI</sequence>
<dbReference type="HAMAP" id="MF_01463_B">
    <property type="entry name" value="SecD_B"/>
    <property type="match status" value="1"/>
</dbReference>
<evidence type="ECO:0000313" key="14">
    <source>
        <dbReference type="Proteomes" id="UP000252355"/>
    </source>
</evidence>
<evidence type="ECO:0000256" key="8">
    <source>
        <dbReference type="ARBA" id="ARBA00023136"/>
    </source>
</evidence>
<dbReference type="GO" id="GO:0015450">
    <property type="term" value="F:protein-transporting ATPase activity"/>
    <property type="evidence" value="ECO:0007669"/>
    <property type="project" value="InterPro"/>
</dbReference>
<dbReference type="PANTHER" id="PTHR30081:SF1">
    <property type="entry name" value="PROTEIN TRANSLOCASE SUBUNIT SECD"/>
    <property type="match status" value="1"/>
</dbReference>
<keyword evidence="6 9" id="KW-1133">Transmembrane helix</keyword>
<dbReference type="Gene3D" id="3.30.1360.200">
    <property type="match status" value="1"/>
</dbReference>
<dbReference type="InterPro" id="IPR055344">
    <property type="entry name" value="SecD_SecF_C_bact"/>
</dbReference>
<dbReference type="NCBIfam" id="TIGR01129">
    <property type="entry name" value="secD"/>
    <property type="match status" value="1"/>
</dbReference>
<evidence type="ECO:0000313" key="13">
    <source>
        <dbReference type="EMBL" id="RCK78456.1"/>
    </source>
</evidence>
<dbReference type="Pfam" id="PF22599">
    <property type="entry name" value="SecDF_P1_head"/>
    <property type="match status" value="1"/>
</dbReference>
<dbReference type="SUPFAM" id="SSF82866">
    <property type="entry name" value="Multidrug efflux transporter AcrB transmembrane domain"/>
    <property type="match status" value="1"/>
</dbReference>
<evidence type="ECO:0000259" key="11">
    <source>
        <dbReference type="Pfam" id="PF21760"/>
    </source>
</evidence>
<feature type="transmembrane region" description="Helical" evidence="9">
    <location>
        <begin position="493"/>
        <end position="515"/>
    </location>
</feature>
<keyword evidence="4 9" id="KW-0812">Transmembrane</keyword>
<dbReference type="GO" id="GO:0005886">
    <property type="term" value="C:plasma membrane"/>
    <property type="evidence" value="ECO:0007669"/>
    <property type="project" value="UniProtKB-SubCell"/>
</dbReference>
<accession>A0A367ZK30</accession>
<feature type="transmembrane region" description="Helical" evidence="9">
    <location>
        <begin position="448"/>
        <end position="472"/>
    </location>
</feature>
<evidence type="ECO:0000256" key="1">
    <source>
        <dbReference type="ARBA" id="ARBA00004651"/>
    </source>
</evidence>
<dbReference type="Pfam" id="PF02355">
    <property type="entry name" value="SecD_SecF_C"/>
    <property type="match status" value="1"/>
</dbReference>
<evidence type="ECO:0000259" key="10">
    <source>
        <dbReference type="Pfam" id="PF02355"/>
    </source>
</evidence>